<dbReference type="InterPro" id="IPR025323">
    <property type="entry name" value="DUF4229"/>
</dbReference>
<keyword evidence="1" id="KW-1133">Transmembrane helix</keyword>
<evidence type="ECO:0000313" key="3">
    <source>
        <dbReference type="Proteomes" id="UP000277094"/>
    </source>
</evidence>
<sequence>MVPGCEYPGGVKHFLVYTGLRIGLFLVCWAVLVGIGSLAFGGSTKVGIWALVLAAVLSSLLSLRYLAGPRERFAQSVQARAERATAAFEDMKTREDAD</sequence>
<accession>A0A3N0DZY3</accession>
<evidence type="ECO:0000256" key="1">
    <source>
        <dbReference type="SAM" id="Phobius"/>
    </source>
</evidence>
<dbReference type="Proteomes" id="UP000277094">
    <property type="component" value="Unassembled WGS sequence"/>
</dbReference>
<dbReference type="AlphaFoldDB" id="A0A3N0DZY3"/>
<keyword evidence="3" id="KW-1185">Reference proteome</keyword>
<keyword evidence="1" id="KW-0472">Membrane</keyword>
<gene>
    <name evidence="2" type="ORF">EFL95_02060</name>
</gene>
<protein>
    <submittedName>
        <fullName evidence="2">DUF4229 domain-containing protein</fullName>
    </submittedName>
</protein>
<reference evidence="2 3" key="1">
    <citation type="submission" date="2018-11" db="EMBL/GenBank/DDBJ databases">
        <authorList>
            <person name="Li F."/>
        </authorList>
    </citation>
    <scope>NUCLEOTIDE SEQUENCE [LARGE SCALE GENOMIC DNA]</scope>
    <source>
        <strain evidence="2 3">KIS18-7</strain>
    </source>
</reference>
<keyword evidence="1" id="KW-0812">Transmembrane</keyword>
<feature type="transmembrane region" description="Helical" evidence="1">
    <location>
        <begin position="46"/>
        <end position="66"/>
    </location>
</feature>
<proteinExistence type="predicted"/>
<feature type="transmembrane region" description="Helical" evidence="1">
    <location>
        <begin position="22"/>
        <end position="40"/>
    </location>
</feature>
<organism evidence="2 3">
    <name type="scientific">Nocardioides marmorisolisilvae</name>
    <dbReference type="NCBI Taxonomy" id="1542737"/>
    <lineage>
        <taxon>Bacteria</taxon>
        <taxon>Bacillati</taxon>
        <taxon>Actinomycetota</taxon>
        <taxon>Actinomycetes</taxon>
        <taxon>Propionibacteriales</taxon>
        <taxon>Nocardioidaceae</taxon>
        <taxon>Nocardioides</taxon>
    </lineage>
</organism>
<dbReference type="OrthoDB" id="3830292at2"/>
<name>A0A3N0DZY3_9ACTN</name>
<dbReference type="EMBL" id="RJSG01000001">
    <property type="protein sequence ID" value="RNL81179.1"/>
    <property type="molecule type" value="Genomic_DNA"/>
</dbReference>
<comment type="caution">
    <text evidence="2">The sequence shown here is derived from an EMBL/GenBank/DDBJ whole genome shotgun (WGS) entry which is preliminary data.</text>
</comment>
<dbReference type="Pfam" id="PF14012">
    <property type="entry name" value="DUF4229"/>
    <property type="match status" value="1"/>
</dbReference>
<evidence type="ECO:0000313" key="2">
    <source>
        <dbReference type="EMBL" id="RNL81179.1"/>
    </source>
</evidence>